<dbReference type="SUPFAM" id="SSF46785">
    <property type="entry name" value="Winged helix' DNA-binding domain"/>
    <property type="match status" value="1"/>
</dbReference>
<sequence>MTARRSLPRGKPGRSGAWQHGWVDQVPLTLACIQDEVLPECGTWNFVSSRNSARPAFRDSHADRRPPVHDASPTARTLLTLELIQNSPGITAQRLAQRLEVSERAVRRYVGILREAEVPVESVRGPYGGYRVGRGHRVPPLMFSTTEALGLVMAVLESHRAAGDPKDPAGSALGKIIRVLPEPVAGPADAVRRVLARQQDMDAASPNPETTALLVQACAASRRLRLGYRSGPGRDRVMDVDPWAVVVHHGRWYLLCWSHTVDARRLLRIDRVTAADVRAETFTPPADLDPMRTLEEHMSEGWQYEVEVVIDAPATTAARWIPRRVGRLEELGPRRCRLIASTEDPDWYAHQLTAIEAPFRITGPPELQHAARSLAERLLNAAASGQSTD</sequence>
<gene>
    <name evidence="4" type="ORF">DN051_43295</name>
</gene>
<dbReference type="Pfam" id="PF25583">
    <property type="entry name" value="WCX"/>
    <property type="match status" value="1"/>
</dbReference>
<dbReference type="InterPro" id="IPR036390">
    <property type="entry name" value="WH_DNA-bd_sf"/>
</dbReference>
<accession>A0A2Z4JE44</accession>
<dbReference type="PANTHER" id="PTHR34580">
    <property type="match status" value="1"/>
</dbReference>
<name>A0A2Z4JE44_9ACTN</name>
<dbReference type="PANTHER" id="PTHR34580:SF3">
    <property type="entry name" value="PROTEIN PAFB"/>
    <property type="match status" value="1"/>
</dbReference>
<dbReference type="InterPro" id="IPR013196">
    <property type="entry name" value="HTH_11"/>
</dbReference>
<protein>
    <submittedName>
        <fullName evidence="4">Transcriptional regulator</fullName>
    </submittedName>
</protein>
<dbReference type="Pfam" id="PF13280">
    <property type="entry name" value="WYL"/>
    <property type="match status" value="1"/>
</dbReference>
<dbReference type="InterPro" id="IPR051534">
    <property type="entry name" value="CBASS_pafABC_assoc_protein"/>
</dbReference>
<keyword evidence="4" id="KW-0614">Plasmid</keyword>
<feature type="domain" description="WCX" evidence="3">
    <location>
        <begin position="303"/>
        <end position="379"/>
    </location>
</feature>
<geneLocation type="plasmid" evidence="4 5">
    <name>unnamed1</name>
</geneLocation>
<dbReference type="Pfam" id="PF08279">
    <property type="entry name" value="HTH_11"/>
    <property type="match status" value="1"/>
</dbReference>
<dbReference type="InterPro" id="IPR036388">
    <property type="entry name" value="WH-like_DNA-bd_sf"/>
</dbReference>
<evidence type="ECO:0000259" key="1">
    <source>
        <dbReference type="Pfam" id="PF08279"/>
    </source>
</evidence>
<dbReference type="KEGG" id="scad:DN051_43295"/>
<organism evidence="4 5">
    <name type="scientific">Streptomyces cadmiisoli</name>
    <dbReference type="NCBI Taxonomy" id="2184053"/>
    <lineage>
        <taxon>Bacteria</taxon>
        <taxon>Bacillati</taxon>
        <taxon>Actinomycetota</taxon>
        <taxon>Actinomycetes</taxon>
        <taxon>Kitasatosporales</taxon>
        <taxon>Streptomycetaceae</taxon>
        <taxon>Streptomyces</taxon>
        <taxon>Streptomyces aurantiacus group</taxon>
    </lineage>
</organism>
<dbReference type="EMBL" id="CP030074">
    <property type="protein sequence ID" value="AWW43394.1"/>
    <property type="molecule type" value="Genomic_DNA"/>
</dbReference>
<dbReference type="PROSITE" id="PS52050">
    <property type="entry name" value="WYL"/>
    <property type="match status" value="1"/>
</dbReference>
<feature type="domain" description="Helix-turn-helix type 11" evidence="1">
    <location>
        <begin position="81"/>
        <end position="131"/>
    </location>
</feature>
<proteinExistence type="predicted"/>
<dbReference type="Proteomes" id="UP000249616">
    <property type="component" value="Plasmid unnamed1"/>
</dbReference>
<dbReference type="InterPro" id="IPR026881">
    <property type="entry name" value="WYL_dom"/>
</dbReference>
<dbReference type="Gene3D" id="1.10.10.10">
    <property type="entry name" value="Winged helix-like DNA-binding domain superfamily/Winged helix DNA-binding domain"/>
    <property type="match status" value="1"/>
</dbReference>
<dbReference type="InterPro" id="IPR057727">
    <property type="entry name" value="WCX_dom"/>
</dbReference>
<evidence type="ECO:0000259" key="3">
    <source>
        <dbReference type="Pfam" id="PF25583"/>
    </source>
</evidence>
<evidence type="ECO:0000259" key="2">
    <source>
        <dbReference type="Pfam" id="PF13280"/>
    </source>
</evidence>
<dbReference type="AlphaFoldDB" id="A0A2Z4JE44"/>
<evidence type="ECO:0000313" key="5">
    <source>
        <dbReference type="Proteomes" id="UP000249616"/>
    </source>
</evidence>
<keyword evidence="5" id="KW-1185">Reference proteome</keyword>
<reference evidence="5" key="1">
    <citation type="submission" date="2018-06" db="EMBL/GenBank/DDBJ databases">
        <authorList>
            <person name="Li K."/>
        </authorList>
    </citation>
    <scope>NUCLEOTIDE SEQUENCE [LARGE SCALE GENOMIC DNA]</scope>
    <source>
        <strain evidence="5">ZFG47</strain>
        <plasmid evidence="5">unnamed1</plasmid>
    </source>
</reference>
<evidence type="ECO:0000313" key="4">
    <source>
        <dbReference type="EMBL" id="AWW43394.1"/>
    </source>
</evidence>
<feature type="domain" description="WYL" evidence="2">
    <location>
        <begin position="210"/>
        <end position="276"/>
    </location>
</feature>